<proteinExistence type="predicted"/>
<dbReference type="SUPFAM" id="SSF56037">
    <property type="entry name" value="PheT/TilS domain"/>
    <property type="match status" value="1"/>
</dbReference>
<dbReference type="GO" id="GO:0004826">
    <property type="term" value="F:phenylalanine-tRNA ligase activity"/>
    <property type="evidence" value="ECO:0007669"/>
    <property type="project" value="InterPro"/>
</dbReference>
<dbReference type="OrthoDB" id="9789812at2"/>
<dbReference type="EMBL" id="REFR01000014">
    <property type="protein sequence ID" value="RMB02778.1"/>
    <property type="molecule type" value="Genomic_DNA"/>
</dbReference>
<gene>
    <name evidence="2" type="ORF">BXY39_3130</name>
</gene>
<dbReference type="InParanoid" id="A0A3M0BZ62"/>
<comment type="caution">
    <text evidence="2">The sequence shown here is derived from an EMBL/GenBank/DDBJ whole genome shotgun (WGS) entry which is preliminary data.</text>
</comment>
<evidence type="ECO:0000313" key="3">
    <source>
        <dbReference type="Proteomes" id="UP000271227"/>
    </source>
</evidence>
<sequence length="217" mass="23004">MNITIDPGLSARGIPLHLAVLTYDVTVAPSPGLLVNTMDEAIRQRQEELMGEPASTDPVIAATRHAFKTFGKDPSRYRPSSEALTRRALTGKGIGPVNTVVDTGNIISLMTGLPVGAYDARWINGDVRCRIAGENETYDGIGRGAVNLGGLLVLSDADGPFGSPFSDSGRTAVTDTTENLAFVLYGLNVTEETVEAAAEFADSLISRFCVTEQGETQ</sequence>
<dbReference type="PANTHER" id="PTHR39209:SF2">
    <property type="entry name" value="CYTOPLASMIC PROTEIN"/>
    <property type="match status" value="1"/>
</dbReference>
<dbReference type="SMART" id="SM00873">
    <property type="entry name" value="B3_4"/>
    <property type="match status" value="1"/>
</dbReference>
<organism evidence="2 3">
    <name type="scientific">Eilatimonas milleporae</name>
    <dbReference type="NCBI Taxonomy" id="911205"/>
    <lineage>
        <taxon>Bacteria</taxon>
        <taxon>Pseudomonadati</taxon>
        <taxon>Pseudomonadota</taxon>
        <taxon>Alphaproteobacteria</taxon>
        <taxon>Kordiimonadales</taxon>
        <taxon>Kordiimonadaceae</taxon>
        <taxon>Eilatimonas</taxon>
    </lineage>
</organism>
<reference evidence="2 3" key="1">
    <citation type="submission" date="2018-10" db="EMBL/GenBank/DDBJ databases">
        <title>Genomic Encyclopedia of Archaeal and Bacterial Type Strains, Phase II (KMG-II): from individual species to whole genera.</title>
        <authorList>
            <person name="Goeker M."/>
        </authorList>
    </citation>
    <scope>NUCLEOTIDE SEQUENCE [LARGE SCALE GENOMIC DNA]</scope>
    <source>
        <strain evidence="2 3">DSM 25217</strain>
    </source>
</reference>
<evidence type="ECO:0000313" key="2">
    <source>
        <dbReference type="EMBL" id="RMB02778.1"/>
    </source>
</evidence>
<dbReference type="AlphaFoldDB" id="A0A3M0BZ62"/>
<dbReference type="InterPro" id="IPR020825">
    <property type="entry name" value="Phe-tRNA_synthase-like_B3/B4"/>
</dbReference>
<dbReference type="Gene3D" id="3.50.40.10">
    <property type="entry name" value="Phenylalanyl-trna Synthetase, Chain B, domain 3"/>
    <property type="match status" value="1"/>
</dbReference>
<dbReference type="Proteomes" id="UP000271227">
    <property type="component" value="Unassembled WGS sequence"/>
</dbReference>
<evidence type="ECO:0000259" key="1">
    <source>
        <dbReference type="SMART" id="SM00873"/>
    </source>
</evidence>
<dbReference type="Pfam" id="PF03483">
    <property type="entry name" value="B3_4"/>
    <property type="match status" value="1"/>
</dbReference>
<protein>
    <submittedName>
        <fullName evidence="2">DNA/RNA-binding domain of Phe-tRNA-synthetase-like protein</fullName>
    </submittedName>
</protein>
<dbReference type="PANTHER" id="PTHR39209">
    <property type="match status" value="1"/>
</dbReference>
<dbReference type="InterPro" id="IPR005146">
    <property type="entry name" value="B3/B4_tRNA-bd"/>
</dbReference>
<accession>A0A3M0BZ62</accession>
<dbReference type="GO" id="GO:0003723">
    <property type="term" value="F:RNA binding"/>
    <property type="evidence" value="ECO:0007669"/>
    <property type="project" value="InterPro"/>
</dbReference>
<name>A0A3M0BZ62_9PROT</name>
<keyword evidence="3" id="KW-1185">Reference proteome</keyword>
<feature type="domain" description="B3/B4 tRNA-binding" evidence="1">
    <location>
        <begin position="62"/>
        <end position="210"/>
    </location>
</feature>
<dbReference type="RefSeq" id="WP_121939775.1">
    <property type="nucleotide sequence ID" value="NZ_REFR01000014.1"/>
</dbReference>